<name>C0BYE8_9FIRM</name>
<dbReference type="SMART" id="SM00530">
    <property type="entry name" value="HTH_XRE"/>
    <property type="match status" value="1"/>
</dbReference>
<dbReference type="Proteomes" id="UP000004893">
    <property type="component" value="Unassembled WGS sequence"/>
</dbReference>
<evidence type="ECO:0000313" key="3">
    <source>
        <dbReference type="EMBL" id="EEG74876.1"/>
    </source>
</evidence>
<dbReference type="PANTHER" id="PTHR46558">
    <property type="entry name" value="TRACRIPTIONAL REGULATORY PROTEIN-RELATED-RELATED"/>
    <property type="match status" value="1"/>
</dbReference>
<dbReference type="GO" id="GO:0005506">
    <property type="term" value="F:iron ion binding"/>
    <property type="evidence" value="ECO:0007669"/>
    <property type="project" value="InterPro"/>
</dbReference>
<dbReference type="SUPFAM" id="SSF49367">
    <property type="entry name" value="Superoxide reductase-like"/>
    <property type="match status" value="1"/>
</dbReference>
<accession>C0BYE8</accession>
<evidence type="ECO:0000256" key="1">
    <source>
        <dbReference type="ARBA" id="ARBA00023125"/>
    </source>
</evidence>
<dbReference type="SUPFAM" id="SSF47413">
    <property type="entry name" value="lambda repressor-like DNA-binding domains"/>
    <property type="match status" value="1"/>
</dbReference>
<protein>
    <submittedName>
        <fullName evidence="3">DNA-binding helix-turn-helix protein</fullName>
    </submittedName>
</protein>
<dbReference type="InterPro" id="IPR010982">
    <property type="entry name" value="Lambda_DNA-bd_dom_sf"/>
</dbReference>
<dbReference type="GO" id="GO:0016491">
    <property type="term" value="F:oxidoreductase activity"/>
    <property type="evidence" value="ECO:0007669"/>
    <property type="project" value="InterPro"/>
</dbReference>
<dbReference type="AlphaFoldDB" id="C0BYE8"/>
<dbReference type="HOGENOM" id="CLU_118960_0_0_9"/>
<dbReference type="eggNOG" id="COG1395">
    <property type="taxonomic scope" value="Bacteria"/>
</dbReference>
<gene>
    <name evidence="3" type="ORF">CLOHYLEM_04837</name>
</gene>
<comment type="caution">
    <text evidence="3">The sequence shown here is derived from an EMBL/GenBank/DDBJ whole genome shotgun (WGS) entry which is preliminary data.</text>
</comment>
<sequence>MINLSEKERGNIMSYVTGSIIKELRERKGYTQRQLAESVCVSDKTVSKWETGKGLPDVGIITELASALGVSLAELLNGEYAENRNRSGNMKKISFYVCPLCGNVIQAMGNGSYSCCGILLPAMEPEEECAGHEIQVRDMDGEFYVCMEHEMDKTHYLSFLVYATSSHVQFVKLYPEQSAEARFTKRGHGFIYACCNRHGLYRKNV</sequence>
<evidence type="ECO:0000259" key="2">
    <source>
        <dbReference type="PROSITE" id="PS50943"/>
    </source>
</evidence>
<dbReference type="EMBL" id="ABYI02000018">
    <property type="protein sequence ID" value="EEG74876.1"/>
    <property type="molecule type" value="Genomic_DNA"/>
</dbReference>
<feature type="domain" description="HTH cro/C1-type" evidence="2">
    <location>
        <begin position="21"/>
        <end position="75"/>
    </location>
</feature>
<dbReference type="Gene3D" id="1.10.260.40">
    <property type="entry name" value="lambda repressor-like DNA-binding domains"/>
    <property type="match status" value="1"/>
</dbReference>
<keyword evidence="1 3" id="KW-0238">DNA-binding</keyword>
<organism evidence="3 4">
    <name type="scientific">[Clostridium] hylemonae DSM 15053</name>
    <dbReference type="NCBI Taxonomy" id="553973"/>
    <lineage>
        <taxon>Bacteria</taxon>
        <taxon>Bacillati</taxon>
        <taxon>Bacillota</taxon>
        <taxon>Clostridia</taxon>
        <taxon>Lachnospirales</taxon>
        <taxon>Lachnospiraceae</taxon>
    </lineage>
</organism>
<dbReference type="Pfam" id="PF01381">
    <property type="entry name" value="HTH_3"/>
    <property type="match status" value="1"/>
</dbReference>
<proteinExistence type="predicted"/>
<dbReference type="PROSITE" id="PS50943">
    <property type="entry name" value="HTH_CROC1"/>
    <property type="match status" value="1"/>
</dbReference>
<dbReference type="PANTHER" id="PTHR46558:SF4">
    <property type="entry name" value="DNA-BIDING PHAGE PROTEIN"/>
    <property type="match status" value="1"/>
</dbReference>
<evidence type="ECO:0000313" key="4">
    <source>
        <dbReference type="Proteomes" id="UP000004893"/>
    </source>
</evidence>
<keyword evidence="4" id="KW-1185">Reference proteome</keyword>
<dbReference type="InterPro" id="IPR036073">
    <property type="entry name" value="Desulfoferrodoxin_Fe-bd_dom_sf"/>
</dbReference>
<dbReference type="STRING" id="553973.CLOHYLEM_04837"/>
<dbReference type="InterPro" id="IPR001387">
    <property type="entry name" value="Cro/C1-type_HTH"/>
</dbReference>
<dbReference type="Gene3D" id="2.60.40.730">
    <property type="entry name" value="SOR catalytic domain"/>
    <property type="match status" value="1"/>
</dbReference>
<reference evidence="3" key="1">
    <citation type="submission" date="2009-02" db="EMBL/GenBank/DDBJ databases">
        <authorList>
            <person name="Fulton L."/>
            <person name="Clifton S."/>
            <person name="Fulton B."/>
            <person name="Xu J."/>
            <person name="Minx P."/>
            <person name="Pepin K.H."/>
            <person name="Johnson M."/>
            <person name="Bhonagiri V."/>
            <person name="Nash W.E."/>
            <person name="Mardis E.R."/>
            <person name="Wilson R.K."/>
        </authorList>
    </citation>
    <scope>NUCLEOTIDE SEQUENCE [LARGE SCALE GENOMIC DNA]</scope>
    <source>
        <strain evidence="3">DSM 15053</strain>
    </source>
</reference>
<reference evidence="3" key="2">
    <citation type="submission" date="2013-06" db="EMBL/GenBank/DDBJ databases">
        <title>Draft genome sequence of Clostridium hylemonae (DSM 15053).</title>
        <authorList>
            <person name="Sudarsanam P."/>
            <person name="Ley R."/>
            <person name="Guruge J."/>
            <person name="Turnbaugh P.J."/>
            <person name="Mahowald M."/>
            <person name="Liep D."/>
            <person name="Gordon J."/>
        </authorList>
    </citation>
    <scope>NUCLEOTIDE SEQUENCE</scope>
    <source>
        <strain evidence="3">DSM 15053</strain>
    </source>
</reference>
<dbReference type="GO" id="GO:0003677">
    <property type="term" value="F:DNA binding"/>
    <property type="evidence" value="ECO:0007669"/>
    <property type="project" value="UniProtKB-KW"/>
</dbReference>
<dbReference type="CDD" id="cd00093">
    <property type="entry name" value="HTH_XRE"/>
    <property type="match status" value="1"/>
</dbReference>